<dbReference type="Proteomes" id="UP001165121">
    <property type="component" value="Unassembled WGS sequence"/>
</dbReference>
<dbReference type="Gene3D" id="3.20.20.300">
    <property type="entry name" value="Glycoside hydrolase, family 3, N-terminal domain"/>
    <property type="match status" value="1"/>
</dbReference>
<dbReference type="AlphaFoldDB" id="A0A9W6YHX6"/>
<gene>
    <name evidence="2" type="ORF">Pfra01_002794400</name>
</gene>
<keyword evidence="1" id="KW-0378">Hydrolase</keyword>
<dbReference type="InterPro" id="IPR017853">
    <property type="entry name" value="GH"/>
</dbReference>
<evidence type="ECO:0000313" key="2">
    <source>
        <dbReference type="EMBL" id="GMF63990.1"/>
    </source>
</evidence>
<evidence type="ECO:0000313" key="3">
    <source>
        <dbReference type="Proteomes" id="UP001165121"/>
    </source>
</evidence>
<keyword evidence="3" id="KW-1185">Reference proteome</keyword>
<dbReference type="OrthoDB" id="416222at2759"/>
<proteinExistence type="predicted"/>
<name>A0A9W6YHX6_9STRA</name>
<comment type="caution">
    <text evidence="2">The sequence shown here is derived from an EMBL/GenBank/DDBJ whole genome shotgun (WGS) entry which is preliminary data.</text>
</comment>
<organism evidence="2 3">
    <name type="scientific">Phytophthora fragariaefolia</name>
    <dbReference type="NCBI Taxonomy" id="1490495"/>
    <lineage>
        <taxon>Eukaryota</taxon>
        <taxon>Sar</taxon>
        <taxon>Stramenopiles</taxon>
        <taxon>Oomycota</taxon>
        <taxon>Peronosporomycetes</taxon>
        <taxon>Peronosporales</taxon>
        <taxon>Peronosporaceae</taxon>
        <taxon>Phytophthora</taxon>
    </lineage>
</organism>
<dbReference type="EMBL" id="BSXT01007587">
    <property type="protein sequence ID" value="GMF63990.1"/>
    <property type="molecule type" value="Genomic_DNA"/>
</dbReference>
<dbReference type="GO" id="GO:0005975">
    <property type="term" value="P:carbohydrate metabolic process"/>
    <property type="evidence" value="ECO:0007669"/>
    <property type="project" value="InterPro"/>
</dbReference>
<dbReference type="InterPro" id="IPR036962">
    <property type="entry name" value="Glyco_hydro_3_N_sf"/>
</dbReference>
<evidence type="ECO:0000256" key="1">
    <source>
        <dbReference type="ARBA" id="ARBA00022801"/>
    </source>
</evidence>
<dbReference type="SUPFAM" id="SSF51445">
    <property type="entry name" value="(Trans)glycosidases"/>
    <property type="match status" value="1"/>
</dbReference>
<sequence length="112" mass="11905">MDRTSSYAKACGYSYWKNMTTGESALAHDVYSMTTCSVRDLAMADGVDSVHGAIFNKGAMLFGQQINGGASLNLDLVYAQGRVTGGDTEALGVQSVFGPIHGIWRNPLCAHV</sequence>
<dbReference type="GO" id="GO:0004553">
    <property type="term" value="F:hydrolase activity, hydrolyzing O-glycosyl compounds"/>
    <property type="evidence" value="ECO:0007669"/>
    <property type="project" value="InterPro"/>
</dbReference>
<accession>A0A9W6YHX6</accession>
<reference evidence="2" key="1">
    <citation type="submission" date="2023-04" db="EMBL/GenBank/DDBJ databases">
        <title>Phytophthora fragariaefolia NBRC 109709.</title>
        <authorList>
            <person name="Ichikawa N."/>
            <person name="Sato H."/>
            <person name="Tonouchi N."/>
        </authorList>
    </citation>
    <scope>NUCLEOTIDE SEQUENCE</scope>
    <source>
        <strain evidence="2">NBRC 109709</strain>
    </source>
</reference>
<protein>
    <submittedName>
        <fullName evidence="2">Unnamed protein product</fullName>
    </submittedName>
</protein>